<sequence>MGDRRDITINGSGSTAGGTFRKVVIRGEGSVTSDMDCQSFIIRGQGTARGDVAAEEIRTAGHLIIHGRVKANTFSCYGNSDIHQEADIKDLIVRGGTDVGGDLKVEDANIKGRMTVRGSCEAETFLVKGGFDVKGLLNAGTVHVTLKSYVGPSQAKEIGGEKIIVKEKNGLLENFLKPNLLTADLIEGDDIYLECTNAKIVRGKNVRIGPACEIELVEYERDFQQDKNSKVKENRKI</sequence>
<reference evidence="2" key="1">
    <citation type="journal article" date="2019" name="Int. J. Syst. Evol. Microbiol.">
        <title>The Global Catalogue of Microorganisms (GCM) 10K type strain sequencing project: providing services to taxonomists for standard genome sequencing and annotation.</title>
        <authorList>
            <consortium name="The Broad Institute Genomics Platform"/>
            <consortium name="The Broad Institute Genome Sequencing Center for Infectious Disease"/>
            <person name="Wu L."/>
            <person name="Ma J."/>
        </authorList>
    </citation>
    <scope>NUCLEOTIDE SEQUENCE [LARGE SCALE GENOMIC DNA]</scope>
    <source>
        <strain evidence="2">CGMCC 1.16306</strain>
    </source>
</reference>
<dbReference type="EMBL" id="JBHSFW010000002">
    <property type="protein sequence ID" value="MFC4618698.1"/>
    <property type="molecule type" value="Genomic_DNA"/>
</dbReference>
<proteinExistence type="predicted"/>
<evidence type="ECO:0000313" key="1">
    <source>
        <dbReference type="EMBL" id="MFC4618698.1"/>
    </source>
</evidence>
<evidence type="ECO:0000313" key="2">
    <source>
        <dbReference type="Proteomes" id="UP001596022"/>
    </source>
</evidence>
<name>A0ABV9GKL0_9BACL</name>
<comment type="caution">
    <text evidence="1">The sequence shown here is derived from an EMBL/GenBank/DDBJ whole genome shotgun (WGS) entry which is preliminary data.</text>
</comment>
<dbReference type="Proteomes" id="UP001596022">
    <property type="component" value="Unassembled WGS sequence"/>
</dbReference>
<accession>A0ABV9GKL0</accession>
<protein>
    <recommendedName>
        <fullName evidence="3">Cytoskeletal protein CcmA (Bactofilin family)</fullName>
    </recommendedName>
</protein>
<gene>
    <name evidence="1" type="ORF">ACFO4N_08100</name>
</gene>
<evidence type="ECO:0008006" key="3">
    <source>
        <dbReference type="Google" id="ProtNLM"/>
    </source>
</evidence>
<organism evidence="1 2">
    <name type="scientific">Camelliibacillus cellulosilyticus</name>
    <dbReference type="NCBI Taxonomy" id="2174486"/>
    <lineage>
        <taxon>Bacteria</taxon>
        <taxon>Bacillati</taxon>
        <taxon>Bacillota</taxon>
        <taxon>Bacilli</taxon>
        <taxon>Bacillales</taxon>
        <taxon>Sporolactobacillaceae</taxon>
        <taxon>Camelliibacillus</taxon>
    </lineage>
</organism>
<keyword evidence="2" id="KW-1185">Reference proteome</keyword>